<evidence type="ECO:0000313" key="3">
    <source>
        <dbReference type="Proteomes" id="UP001324115"/>
    </source>
</evidence>
<dbReference type="EMBL" id="JAXUIC010000005">
    <property type="protein sequence ID" value="KAK4587879.1"/>
    <property type="molecule type" value="Genomic_DNA"/>
</dbReference>
<protein>
    <recommendedName>
        <fullName evidence="1">FBD domain-containing protein</fullName>
    </recommendedName>
</protein>
<dbReference type="AlphaFoldDB" id="A0AAN7F9L5"/>
<proteinExistence type="predicted"/>
<dbReference type="PANTHER" id="PTHR31900">
    <property type="entry name" value="F-BOX/RNI SUPERFAMILY PROTEIN-RELATED"/>
    <property type="match status" value="1"/>
</dbReference>
<evidence type="ECO:0000259" key="1">
    <source>
        <dbReference type="SMART" id="SM00579"/>
    </source>
</evidence>
<dbReference type="SMART" id="SM00579">
    <property type="entry name" value="FBD"/>
    <property type="match status" value="1"/>
</dbReference>
<evidence type="ECO:0000313" key="2">
    <source>
        <dbReference type="EMBL" id="KAK4587879.1"/>
    </source>
</evidence>
<gene>
    <name evidence="2" type="ORF">RGQ29_019040</name>
</gene>
<dbReference type="InterPro" id="IPR050232">
    <property type="entry name" value="FBL13/AtMIF1-like"/>
</dbReference>
<organism evidence="2 3">
    <name type="scientific">Quercus rubra</name>
    <name type="common">Northern red oak</name>
    <name type="synonym">Quercus borealis</name>
    <dbReference type="NCBI Taxonomy" id="3512"/>
    <lineage>
        <taxon>Eukaryota</taxon>
        <taxon>Viridiplantae</taxon>
        <taxon>Streptophyta</taxon>
        <taxon>Embryophyta</taxon>
        <taxon>Tracheophyta</taxon>
        <taxon>Spermatophyta</taxon>
        <taxon>Magnoliopsida</taxon>
        <taxon>eudicotyledons</taxon>
        <taxon>Gunneridae</taxon>
        <taxon>Pentapetalae</taxon>
        <taxon>rosids</taxon>
        <taxon>fabids</taxon>
        <taxon>Fagales</taxon>
        <taxon>Fagaceae</taxon>
        <taxon>Quercus</taxon>
    </lineage>
</organism>
<dbReference type="Proteomes" id="UP001324115">
    <property type="component" value="Unassembled WGS sequence"/>
</dbReference>
<accession>A0AAN7F9L5</accession>
<keyword evidence="3" id="KW-1185">Reference proteome</keyword>
<feature type="domain" description="FBD" evidence="1">
    <location>
        <begin position="402"/>
        <end position="484"/>
    </location>
</feature>
<name>A0AAN7F9L5_QUERU</name>
<dbReference type="InterPro" id="IPR006566">
    <property type="entry name" value="FBD"/>
</dbReference>
<dbReference type="PANTHER" id="PTHR31900:SF32">
    <property type="entry name" value="F-BOX_RNI_FBD-LIKE DOMAIN PROTEIN"/>
    <property type="match status" value="1"/>
</dbReference>
<sequence length="486" mass="56128">MDEESESHGSINGEAERSSAYSEDSFRFFLNHSNHTFSFDRNPFSEEEYEDSILFFVNRSSTHTSSFDRNTIFEEEEESKSSPSCLPKTLSKHGVLSKRWSCIWTYVPCLSFDNDYFQYTDDVASAIDNTLILQRAPKLTKFFVRFHYELDLKPRLDLWLHFATTAKVNQLSLHLTVAIDFSISDAYFNAYLLPQHLYTNEFVSELFFCFCKIKPKGLVRWSSLTCLVIKLTTLCEDAIRKVNRLDIVSESLRKLVIYNYFMVGSDDPVFELEIVAPKIESLETLGYFCTKKCRIKEASSLIEAKLSFILACQCVKSQETVRELLQSVHHVKELTIGKWCLLVLSIMSVKNLPSPLLKCKCLTIKTSIKKWDLPDIASLLQSSPHVETLDIDITSSYYKGLCCYASRVKTVKIFGFEESLVHIKEVFILVVEFLLKNTRVLEKMVIAKPHYIQNQRHMLLDFLEVAQKLLSIPRSSPHVVIMFPYQ</sequence>
<comment type="caution">
    <text evidence="2">The sequence shown here is derived from an EMBL/GenBank/DDBJ whole genome shotgun (WGS) entry which is preliminary data.</text>
</comment>
<reference evidence="2 3" key="1">
    <citation type="journal article" date="2023" name="G3 (Bethesda)">
        <title>A haplotype-resolved chromosome-scale genome for Quercus rubra L. provides insights into the genetics of adaptive traits for red oak species.</title>
        <authorList>
            <person name="Kapoor B."/>
            <person name="Jenkins J."/>
            <person name="Schmutz J."/>
            <person name="Zhebentyayeva T."/>
            <person name="Kuelheim C."/>
            <person name="Coggeshall M."/>
            <person name="Heim C."/>
            <person name="Lasky J.R."/>
            <person name="Leites L."/>
            <person name="Islam-Faridi N."/>
            <person name="Romero-Severson J."/>
            <person name="DeLeo V.L."/>
            <person name="Lucas S.M."/>
            <person name="Lazic D."/>
            <person name="Gailing O."/>
            <person name="Carlson J."/>
            <person name="Staton M."/>
        </authorList>
    </citation>
    <scope>NUCLEOTIDE SEQUENCE [LARGE SCALE GENOMIC DNA]</scope>
    <source>
        <strain evidence="2">Pseudo-F2</strain>
    </source>
</reference>